<name>M2UCZ1_COCH5</name>
<dbReference type="AlphaFoldDB" id="M2UCZ1"/>
<evidence type="ECO:0000313" key="2">
    <source>
        <dbReference type="Proteomes" id="UP000016936"/>
    </source>
</evidence>
<dbReference type="HOGENOM" id="CLU_524780_0_0_1"/>
<sequence>MGETFDWDYPGLNWSHFHSLANLLSLRNDGQAEASAIQRPDSGHARLKQKLLDCLAEFAANRKGGATVACSAMRESGDSVSIWIARNEGFSEANKPMFSVLERLLESYLCGKDTNTDVRLWKELVSFRQSRIQSRYILDLRASLKAFEAGYRKTFLDTTGDSSDIASKFSILRNLLFDKSIHEGSTFDRHSELVIAAYNLRRSSILEQMLNNPPQASSKSRRLWVNICLTAQLRVTFEKFKETALTFPSFMYITITLVFRPPALASAPRRLMKLRETFDILGLETKKKTIQAVMGQKWTLIELERKFAKGQIQKLKIHAEVRLLMHLNTSNTSGPGPLPYIGCITWTPKTRGSHGRLFKSWTIPNMELLPPGQVERISEALISLQNEIVEKLVTPVAGKVRLERTSVFGGSSLVGTRHDEISTRRAQIDHLVIKVEQDRVSDMFRRWETNYLWKSLVEDTIPVDENVLQDFGFNNAFDASDRSNLVGLYRGIYLSGDIASSDLHGWRIKGVMPGHYFSS</sequence>
<dbReference type="EMBL" id="KB445587">
    <property type="protein sequence ID" value="EMD85772.1"/>
    <property type="molecule type" value="Genomic_DNA"/>
</dbReference>
<dbReference type="eggNOG" id="ENOG502RS29">
    <property type="taxonomic scope" value="Eukaryota"/>
</dbReference>
<dbReference type="OMA" id="LWVNICL"/>
<gene>
    <name evidence="1" type="ORF">COCHEDRAFT_1161180</name>
</gene>
<dbReference type="Proteomes" id="UP000016936">
    <property type="component" value="Unassembled WGS sequence"/>
</dbReference>
<evidence type="ECO:0000313" key="1">
    <source>
        <dbReference type="EMBL" id="EMD85772.1"/>
    </source>
</evidence>
<dbReference type="OrthoDB" id="4851849at2759"/>
<accession>M2UCZ1</accession>
<dbReference type="STRING" id="701091.M2UCZ1"/>
<protein>
    <submittedName>
        <fullName evidence="1">Uncharacterized protein</fullName>
    </submittedName>
</protein>
<reference evidence="2" key="2">
    <citation type="journal article" date="2013" name="PLoS Genet.">
        <title>Comparative genome structure, secondary metabolite, and effector coding capacity across Cochliobolus pathogens.</title>
        <authorList>
            <person name="Condon B.J."/>
            <person name="Leng Y."/>
            <person name="Wu D."/>
            <person name="Bushley K.E."/>
            <person name="Ohm R.A."/>
            <person name="Otillar R."/>
            <person name="Martin J."/>
            <person name="Schackwitz W."/>
            <person name="Grimwood J."/>
            <person name="MohdZainudin N."/>
            <person name="Xue C."/>
            <person name="Wang R."/>
            <person name="Manning V.A."/>
            <person name="Dhillon B."/>
            <person name="Tu Z.J."/>
            <person name="Steffenson B.J."/>
            <person name="Salamov A."/>
            <person name="Sun H."/>
            <person name="Lowry S."/>
            <person name="LaButti K."/>
            <person name="Han J."/>
            <person name="Copeland A."/>
            <person name="Lindquist E."/>
            <person name="Barry K."/>
            <person name="Schmutz J."/>
            <person name="Baker S.E."/>
            <person name="Ciuffetti L.M."/>
            <person name="Grigoriev I.V."/>
            <person name="Zhong S."/>
            <person name="Turgeon B.G."/>
        </authorList>
    </citation>
    <scope>NUCLEOTIDE SEQUENCE [LARGE SCALE GENOMIC DNA]</scope>
    <source>
        <strain evidence="2">C5 / ATCC 48332 / race O</strain>
    </source>
</reference>
<reference evidence="1 2" key="1">
    <citation type="journal article" date="2012" name="PLoS Pathog.">
        <title>Diverse lifestyles and strategies of plant pathogenesis encoded in the genomes of eighteen Dothideomycetes fungi.</title>
        <authorList>
            <person name="Ohm R.A."/>
            <person name="Feau N."/>
            <person name="Henrissat B."/>
            <person name="Schoch C.L."/>
            <person name="Horwitz B.A."/>
            <person name="Barry K.W."/>
            <person name="Condon B.J."/>
            <person name="Copeland A.C."/>
            <person name="Dhillon B."/>
            <person name="Glaser F."/>
            <person name="Hesse C.N."/>
            <person name="Kosti I."/>
            <person name="LaButti K."/>
            <person name="Lindquist E.A."/>
            <person name="Lucas S."/>
            <person name="Salamov A.A."/>
            <person name="Bradshaw R.E."/>
            <person name="Ciuffetti L."/>
            <person name="Hamelin R.C."/>
            <person name="Kema G.H.J."/>
            <person name="Lawrence C."/>
            <person name="Scott J.A."/>
            <person name="Spatafora J.W."/>
            <person name="Turgeon B.G."/>
            <person name="de Wit P.J.G.M."/>
            <person name="Zhong S."/>
            <person name="Goodwin S.B."/>
            <person name="Grigoriev I.V."/>
        </authorList>
    </citation>
    <scope>NUCLEOTIDE SEQUENCE [LARGE SCALE GENOMIC DNA]</scope>
    <source>
        <strain evidence="2">C5 / ATCC 48332 / race O</strain>
    </source>
</reference>
<keyword evidence="2" id="KW-1185">Reference proteome</keyword>
<proteinExistence type="predicted"/>
<organism evidence="1 2">
    <name type="scientific">Cochliobolus heterostrophus (strain C5 / ATCC 48332 / race O)</name>
    <name type="common">Southern corn leaf blight fungus</name>
    <name type="synonym">Bipolaris maydis</name>
    <dbReference type="NCBI Taxonomy" id="701091"/>
    <lineage>
        <taxon>Eukaryota</taxon>
        <taxon>Fungi</taxon>
        <taxon>Dikarya</taxon>
        <taxon>Ascomycota</taxon>
        <taxon>Pezizomycotina</taxon>
        <taxon>Dothideomycetes</taxon>
        <taxon>Pleosporomycetidae</taxon>
        <taxon>Pleosporales</taxon>
        <taxon>Pleosporineae</taxon>
        <taxon>Pleosporaceae</taxon>
        <taxon>Bipolaris</taxon>
    </lineage>
</organism>